<feature type="compositionally biased region" description="Basic and acidic residues" evidence="1">
    <location>
        <begin position="13"/>
        <end position="24"/>
    </location>
</feature>
<reference evidence="3 4" key="1">
    <citation type="submission" date="2016-04" db="EMBL/GenBank/DDBJ databases">
        <title>A degradative enzymes factory behind the ericoid mycorrhizal symbiosis.</title>
        <authorList>
            <consortium name="DOE Joint Genome Institute"/>
            <person name="Martino E."/>
            <person name="Morin E."/>
            <person name="Grelet G."/>
            <person name="Kuo A."/>
            <person name="Kohler A."/>
            <person name="Daghino S."/>
            <person name="Barry K."/>
            <person name="Choi C."/>
            <person name="Cichocki N."/>
            <person name="Clum A."/>
            <person name="Copeland A."/>
            <person name="Hainaut M."/>
            <person name="Haridas S."/>
            <person name="Labutti K."/>
            <person name="Lindquist E."/>
            <person name="Lipzen A."/>
            <person name="Khouja H.-R."/>
            <person name="Murat C."/>
            <person name="Ohm R."/>
            <person name="Olson A."/>
            <person name="Spatafora J."/>
            <person name="Veneault-Fourrey C."/>
            <person name="Henrissat B."/>
            <person name="Grigoriev I."/>
            <person name="Martin F."/>
            <person name="Perotto S."/>
        </authorList>
    </citation>
    <scope>NUCLEOTIDE SEQUENCE [LARGE SCALE GENOMIC DNA]</scope>
    <source>
        <strain evidence="3 4">F</strain>
    </source>
</reference>
<keyword evidence="2" id="KW-0812">Transmembrane</keyword>
<dbReference type="AlphaFoldDB" id="A0A2J6R0L8"/>
<evidence type="ECO:0000313" key="4">
    <source>
        <dbReference type="Proteomes" id="UP000235786"/>
    </source>
</evidence>
<gene>
    <name evidence="3" type="ORF">L207DRAFT_572358</name>
</gene>
<keyword evidence="4" id="KW-1185">Reference proteome</keyword>
<feature type="transmembrane region" description="Helical" evidence="2">
    <location>
        <begin position="43"/>
        <end position="66"/>
    </location>
</feature>
<protein>
    <recommendedName>
        <fullName evidence="5">MARVEL domain-containing protein</fullName>
    </recommendedName>
</protein>
<accession>A0A2J6R0L8</accession>
<keyword evidence="2" id="KW-1133">Transmembrane helix</keyword>
<evidence type="ECO:0008006" key="5">
    <source>
        <dbReference type="Google" id="ProtNLM"/>
    </source>
</evidence>
<proteinExistence type="predicted"/>
<dbReference type="Proteomes" id="UP000235786">
    <property type="component" value="Unassembled WGS sequence"/>
</dbReference>
<name>A0A2J6R0L8_HYAVF</name>
<organism evidence="3 4">
    <name type="scientific">Hyaloscypha variabilis (strain UAMH 11265 / GT02V1 / F)</name>
    <name type="common">Meliniomyces variabilis</name>
    <dbReference type="NCBI Taxonomy" id="1149755"/>
    <lineage>
        <taxon>Eukaryota</taxon>
        <taxon>Fungi</taxon>
        <taxon>Dikarya</taxon>
        <taxon>Ascomycota</taxon>
        <taxon>Pezizomycotina</taxon>
        <taxon>Leotiomycetes</taxon>
        <taxon>Helotiales</taxon>
        <taxon>Hyaloscyphaceae</taxon>
        <taxon>Hyaloscypha</taxon>
        <taxon>Hyaloscypha variabilis</taxon>
    </lineage>
</organism>
<feature type="transmembrane region" description="Helical" evidence="2">
    <location>
        <begin position="81"/>
        <end position="102"/>
    </location>
</feature>
<keyword evidence="2" id="KW-0472">Membrane</keyword>
<dbReference type="EMBL" id="KZ613960">
    <property type="protein sequence ID" value="PMD32064.1"/>
    <property type="molecule type" value="Genomic_DNA"/>
</dbReference>
<feature type="region of interest" description="Disordered" evidence="1">
    <location>
        <begin position="13"/>
        <end position="32"/>
    </location>
</feature>
<feature type="transmembrane region" description="Helical" evidence="2">
    <location>
        <begin position="170"/>
        <end position="192"/>
    </location>
</feature>
<evidence type="ECO:0000256" key="2">
    <source>
        <dbReference type="SAM" id="Phobius"/>
    </source>
</evidence>
<evidence type="ECO:0000256" key="1">
    <source>
        <dbReference type="SAM" id="MobiDB-lite"/>
    </source>
</evidence>
<evidence type="ECO:0000313" key="3">
    <source>
        <dbReference type="EMBL" id="PMD32064.1"/>
    </source>
</evidence>
<sequence>MATLSENTPLLTRDDRLTGHDETQNGHSKPSSKKSQLKFAINISRLLISLLSFSLFGILLATHILITNGWHFDYVANSEQAVRIFTAIVLVNFILCTLTVFLQTPSVFNIPLDITMSVVLLIFSDHLLGVGWPDAVIEGYPKIFCRPIWRGPNDLWVDPKCEHARDVIKILMGVSAGIGILIALLLVAVLLLELTALGRGETKIGAGSAPAGAANTLLNGEEA</sequence>